<organism evidence="2 3">
    <name type="scientific">Coniochaeta ligniaria NRRL 30616</name>
    <dbReference type="NCBI Taxonomy" id="1408157"/>
    <lineage>
        <taxon>Eukaryota</taxon>
        <taxon>Fungi</taxon>
        <taxon>Dikarya</taxon>
        <taxon>Ascomycota</taxon>
        <taxon>Pezizomycotina</taxon>
        <taxon>Sordariomycetes</taxon>
        <taxon>Sordariomycetidae</taxon>
        <taxon>Coniochaetales</taxon>
        <taxon>Coniochaetaceae</taxon>
        <taxon>Coniochaeta</taxon>
    </lineage>
</organism>
<dbReference type="InParanoid" id="A0A1J7JML9"/>
<gene>
    <name evidence="2" type="ORF">CONLIGDRAFT_300447</name>
</gene>
<keyword evidence="1" id="KW-0732">Signal</keyword>
<dbReference type="EMBL" id="KV875096">
    <property type="protein sequence ID" value="OIW31120.1"/>
    <property type="molecule type" value="Genomic_DNA"/>
</dbReference>
<feature type="chain" id="PRO_5012295142" description="Apple domain-containing protein" evidence="1">
    <location>
        <begin position="22"/>
        <end position="322"/>
    </location>
</feature>
<dbReference type="STRING" id="1408157.A0A1J7JML9"/>
<accession>A0A1J7JML9</accession>
<proteinExistence type="predicted"/>
<dbReference type="OrthoDB" id="3562088at2759"/>
<evidence type="ECO:0000256" key="1">
    <source>
        <dbReference type="SAM" id="SignalP"/>
    </source>
</evidence>
<dbReference type="AlphaFoldDB" id="A0A1J7JML9"/>
<evidence type="ECO:0008006" key="4">
    <source>
        <dbReference type="Google" id="ProtNLM"/>
    </source>
</evidence>
<sequence length="322" mass="32315">MRSATVVVALATGLLPSVVTALTPPCDVCAIESVLGYLTQKTNPAACLADLADQATTWCRDYLSIEPVTVYLSTVTPILSETVIETSTTATTTTELTTTTTETTSTAAATEIVHTTVTATVSAQAVQRRVDSSSSAAPSCVDLATVNLLAHPASRLSKACSCLSPQPATVTLSVSTAAVSTATNTGTTVATEVVSETSSSTEVSVTVVTETDTLTSVSTATATIAPALGLCDVAYTGGGNEVGNTVQAVAGTTSARDCCQQCLAKPNCVASAYVGSACQHLVKTTALAGATVNAQCPLGVETYSGFGSPSASGFLYKGPCAA</sequence>
<protein>
    <recommendedName>
        <fullName evidence="4">Apple domain-containing protein</fullName>
    </recommendedName>
</protein>
<reference evidence="2 3" key="1">
    <citation type="submission" date="2016-10" db="EMBL/GenBank/DDBJ databases">
        <title>Draft genome sequence of Coniochaeta ligniaria NRRL30616, a lignocellulolytic fungus for bioabatement of inhibitors in plant biomass hydrolysates.</title>
        <authorList>
            <consortium name="DOE Joint Genome Institute"/>
            <person name="Jimenez D.J."/>
            <person name="Hector R.E."/>
            <person name="Riley R."/>
            <person name="Sun H."/>
            <person name="Grigoriev I.V."/>
            <person name="Van Elsas J.D."/>
            <person name="Nichols N.N."/>
        </authorList>
    </citation>
    <scope>NUCLEOTIDE SEQUENCE [LARGE SCALE GENOMIC DNA]</scope>
    <source>
        <strain evidence="2 3">NRRL 30616</strain>
    </source>
</reference>
<feature type="signal peptide" evidence="1">
    <location>
        <begin position="1"/>
        <end position="21"/>
    </location>
</feature>
<evidence type="ECO:0000313" key="2">
    <source>
        <dbReference type="EMBL" id="OIW31120.1"/>
    </source>
</evidence>
<keyword evidence="3" id="KW-1185">Reference proteome</keyword>
<dbReference type="Proteomes" id="UP000182658">
    <property type="component" value="Unassembled WGS sequence"/>
</dbReference>
<name>A0A1J7JML9_9PEZI</name>
<evidence type="ECO:0000313" key="3">
    <source>
        <dbReference type="Proteomes" id="UP000182658"/>
    </source>
</evidence>